<keyword evidence="2" id="KW-0486">Methionine biosynthesis</keyword>
<organism evidence="3 4">
    <name type="scientific">Sphaerobacter thermophilus (strain ATCC 49802 / DSM 20745 / KCCM 41009 / NCIMB 13125 / S 6022)</name>
    <dbReference type="NCBI Taxonomy" id="479434"/>
    <lineage>
        <taxon>Bacteria</taxon>
        <taxon>Pseudomonadati</taxon>
        <taxon>Thermomicrobiota</taxon>
        <taxon>Thermomicrobia</taxon>
        <taxon>Sphaerobacterales</taxon>
        <taxon>Sphaerobacterineae</taxon>
        <taxon>Sphaerobacteraceae</taxon>
        <taxon>Sphaerobacter</taxon>
    </lineage>
</organism>
<name>D1C2T9_SPHTD</name>
<feature type="site" description="Transition state stabilizer" evidence="2">
    <location>
        <position position="158"/>
    </location>
</feature>
<dbReference type="Pfam" id="PF01008">
    <property type="entry name" value="IF-2B"/>
    <property type="match status" value="1"/>
</dbReference>
<dbReference type="Proteomes" id="UP000002027">
    <property type="component" value="Chromosome 1"/>
</dbReference>
<dbReference type="GO" id="GO:0019509">
    <property type="term" value="P:L-methionine salvage from methylthioadenosine"/>
    <property type="evidence" value="ECO:0007669"/>
    <property type="project" value="UniProtKB-UniRule"/>
</dbReference>
<dbReference type="FunFam" id="1.20.120.420:FF:000003">
    <property type="entry name" value="Methylthioribose-1-phosphate isomerase"/>
    <property type="match status" value="1"/>
</dbReference>
<feature type="binding site" evidence="2">
    <location>
        <position position="197"/>
    </location>
    <ligand>
        <name>substrate</name>
    </ligand>
</feature>
<dbReference type="EMBL" id="CP001823">
    <property type="protein sequence ID" value="ACZ38556.1"/>
    <property type="molecule type" value="Genomic_DNA"/>
</dbReference>
<dbReference type="NCBIfam" id="TIGR00512">
    <property type="entry name" value="salvage_mtnA"/>
    <property type="match status" value="1"/>
</dbReference>
<dbReference type="InterPro" id="IPR037171">
    <property type="entry name" value="NagB/RpiA_transferase-like"/>
</dbReference>
<comment type="pathway">
    <text evidence="2">Amino-acid biosynthesis; L-methionine biosynthesis via salvage pathway; L-methionine from S-methyl-5-thio-alpha-D-ribose 1-phosphate: step 1/6.</text>
</comment>
<evidence type="ECO:0000256" key="2">
    <source>
        <dbReference type="HAMAP-Rule" id="MF_01678"/>
    </source>
</evidence>
<dbReference type="FunCoup" id="D1C2T9">
    <property type="interactions" value="413"/>
</dbReference>
<dbReference type="InterPro" id="IPR027363">
    <property type="entry name" value="M1Pi_N"/>
</dbReference>
<gene>
    <name evidence="2" type="primary">mtnA</name>
    <name evidence="3" type="ordered locus">Sthe_1120</name>
</gene>
<proteinExistence type="inferred from homology"/>
<dbReference type="PANTHER" id="PTHR43475:SF1">
    <property type="entry name" value="METHYLTHIORIBOSE-1-PHOSPHATE ISOMERASE"/>
    <property type="match status" value="1"/>
</dbReference>
<accession>D1C2T9</accession>
<protein>
    <recommendedName>
        <fullName evidence="2">Methylthioribose-1-phosphate isomerase</fullName>
        <shortName evidence="2">M1Pi</shortName>
        <shortName evidence="2">MTR-1-P isomerase</shortName>
        <ecNumber evidence="2">5.3.1.23</ecNumber>
    </recommendedName>
    <alternativeName>
        <fullName evidence="2">S-methyl-5-thioribose-1-phosphate isomerase</fullName>
    </alternativeName>
</protein>
<comment type="catalytic activity">
    <reaction evidence="2">
        <text>5-(methylsulfanyl)-alpha-D-ribose 1-phosphate = 5-(methylsulfanyl)-D-ribulose 1-phosphate</text>
        <dbReference type="Rhea" id="RHEA:19989"/>
        <dbReference type="ChEBI" id="CHEBI:58533"/>
        <dbReference type="ChEBI" id="CHEBI:58548"/>
        <dbReference type="EC" id="5.3.1.23"/>
    </reaction>
</comment>
<dbReference type="InParanoid" id="D1C2T9"/>
<dbReference type="STRING" id="479434.Sthe_1120"/>
<sequence>MSDPADMRPLVWERGVLRLLDQTRLPEVERWVSAGSVEAVADAIRIMQVRGAPAIGIAAAAGMAIAARTALEQGQPVDAALDQAARTLGQTRPTAVNLHWAIERARRVGLGAPDAATAVDWLDRLVERLLDQQWAADRALSELGSALLPFGARVLTHCNTGALATGAYGTALGVIRTAHEQGKVAMVYVDESRPRLQGARLTVWELTRLGVPHTLIPDAAAAALMARGEVDAVVVGADRIAANGDVANKIGTYAVALAARSHGIPFYVAAPVSTLDPDTPDGASIPIEERSPDEVRVVDGIAITVPDAPVWNPAFDVTPAELVTAIITEHGVLEPPYDEAIRRAVAAVAE</sequence>
<dbReference type="Gene3D" id="1.20.120.420">
    <property type="entry name" value="translation initiation factor eif-2b, domain 1"/>
    <property type="match status" value="1"/>
</dbReference>
<dbReference type="GO" id="GO:0003743">
    <property type="term" value="F:translation initiation factor activity"/>
    <property type="evidence" value="ECO:0007669"/>
    <property type="project" value="UniProtKB-KW"/>
</dbReference>
<dbReference type="KEGG" id="sti:Sthe_1120"/>
<dbReference type="HAMAP" id="MF_01678">
    <property type="entry name" value="Salvage_MtnA"/>
    <property type="match status" value="1"/>
</dbReference>
<evidence type="ECO:0000313" key="3">
    <source>
        <dbReference type="EMBL" id="ACZ38556.1"/>
    </source>
</evidence>
<dbReference type="InterPro" id="IPR005251">
    <property type="entry name" value="IF-M1Pi"/>
</dbReference>
<keyword evidence="1 2" id="KW-0413">Isomerase</keyword>
<keyword evidence="3" id="KW-0648">Protein biosynthesis</keyword>
<dbReference type="RefSeq" id="WP_012871603.1">
    <property type="nucleotide sequence ID" value="NC_013523.1"/>
</dbReference>
<comment type="function">
    <text evidence="2">Catalyzes the interconversion of methylthioribose-1-phosphate (MTR-1-P) into methylthioribulose-1-phosphate (MTRu-1-P).</text>
</comment>
<dbReference type="NCBIfam" id="NF004326">
    <property type="entry name" value="PRK05720.1"/>
    <property type="match status" value="1"/>
</dbReference>
<feature type="binding site" evidence="2">
    <location>
        <position position="92"/>
    </location>
    <ligand>
        <name>substrate</name>
    </ligand>
</feature>
<dbReference type="Gene3D" id="3.40.50.10470">
    <property type="entry name" value="Translation initiation factor eif-2b, domain 2"/>
    <property type="match status" value="1"/>
</dbReference>
<dbReference type="UniPathway" id="UPA00904">
    <property type="reaction ID" value="UER00874"/>
</dbReference>
<keyword evidence="2" id="KW-0028">Amino-acid biosynthesis</keyword>
<feature type="binding site" evidence="2">
    <location>
        <begin position="50"/>
        <end position="52"/>
    </location>
    <ligand>
        <name>substrate</name>
    </ligand>
</feature>
<evidence type="ECO:0000313" key="4">
    <source>
        <dbReference type="Proteomes" id="UP000002027"/>
    </source>
</evidence>
<reference evidence="3 4" key="2">
    <citation type="journal article" date="2010" name="Stand. Genomic Sci.">
        <title>Complete genome sequence of Desulfohalobium retbaense type strain (HR(100)).</title>
        <authorList>
            <person name="Spring S."/>
            <person name="Nolan M."/>
            <person name="Lapidus A."/>
            <person name="Glavina Del Rio T."/>
            <person name="Copeland A."/>
            <person name="Tice H."/>
            <person name="Cheng J.F."/>
            <person name="Lucas S."/>
            <person name="Land M."/>
            <person name="Chen F."/>
            <person name="Bruce D."/>
            <person name="Goodwin L."/>
            <person name="Pitluck S."/>
            <person name="Ivanova N."/>
            <person name="Mavromatis K."/>
            <person name="Mikhailova N."/>
            <person name="Pati A."/>
            <person name="Chen A."/>
            <person name="Palaniappan K."/>
            <person name="Hauser L."/>
            <person name="Chang Y.J."/>
            <person name="Jeffries C.D."/>
            <person name="Munk C."/>
            <person name="Kiss H."/>
            <person name="Chain P."/>
            <person name="Han C."/>
            <person name="Brettin T."/>
            <person name="Detter J.C."/>
            <person name="Schuler E."/>
            <person name="Goker M."/>
            <person name="Rohde M."/>
            <person name="Bristow J."/>
            <person name="Eisen J.A."/>
            <person name="Markowitz V."/>
            <person name="Hugenholtz P."/>
            <person name="Kyrpides N.C."/>
            <person name="Klenk H.P."/>
        </authorList>
    </citation>
    <scope>NUCLEOTIDE SEQUENCE [LARGE SCALE GENOMIC DNA]</scope>
    <source>
        <strain evidence="4">ATCC 49802 / DSM 20745 / S 6022</strain>
    </source>
</reference>
<feature type="active site" description="Proton donor" evidence="2">
    <location>
        <position position="238"/>
    </location>
</feature>
<keyword evidence="4" id="KW-1185">Reference proteome</keyword>
<dbReference type="GO" id="GO:0046523">
    <property type="term" value="F:S-methyl-5-thioribose-1-phosphate isomerase activity"/>
    <property type="evidence" value="ECO:0007669"/>
    <property type="project" value="UniProtKB-UniRule"/>
</dbReference>
<dbReference type="InterPro" id="IPR042529">
    <property type="entry name" value="IF_2B-like_C"/>
</dbReference>
<reference evidence="4" key="1">
    <citation type="submission" date="2009-11" db="EMBL/GenBank/DDBJ databases">
        <title>The complete chromosome 1 of Sphaerobacter thermophilus DSM 20745.</title>
        <authorList>
            <person name="Lucas S."/>
            <person name="Copeland A."/>
            <person name="Lapidus A."/>
            <person name="Glavina del Rio T."/>
            <person name="Dalin E."/>
            <person name="Tice H."/>
            <person name="Bruce D."/>
            <person name="Goodwin L."/>
            <person name="Pitluck S."/>
            <person name="Kyrpides N."/>
            <person name="Mavromatis K."/>
            <person name="Ivanova N."/>
            <person name="Mikhailova N."/>
            <person name="LaButti K.M."/>
            <person name="Clum A."/>
            <person name="Sun H.I."/>
            <person name="Brettin T."/>
            <person name="Detter J.C."/>
            <person name="Han C."/>
            <person name="Larimer F."/>
            <person name="Land M."/>
            <person name="Hauser L."/>
            <person name="Markowitz V."/>
            <person name="Cheng J.F."/>
            <person name="Hugenholtz P."/>
            <person name="Woyke T."/>
            <person name="Wu D."/>
            <person name="Steenblock K."/>
            <person name="Schneider S."/>
            <person name="Pukall R."/>
            <person name="Goeker M."/>
            <person name="Klenk H.P."/>
            <person name="Eisen J.A."/>
        </authorList>
    </citation>
    <scope>NUCLEOTIDE SEQUENCE [LARGE SCALE GENOMIC DNA]</scope>
    <source>
        <strain evidence="4">ATCC 49802 / DSM 20745 / S 6022</strain>
    </source>
</reference>
<dbReference type="EC" id="5.3.1.23" evidence="2"/>
<evidence type="ECO:0000256" key="1">
    <source>
        <dbReference type="ARBA" id="ARBA00023235"/>
    </source>
</evidence>
<keyword evidence="3" id="KW-0396">Initiation factor</keyword>
<dbReference type="eggNOG" id="COG0182">
    <property type="taxonomic scope" value="Bacteria"/>
</dbReference>
<dbReference type="InterPro" id="IPR000649">
    <property type="entry name" value="IF-2B-related"/>
</dbReference>
<dbReference type="HOGENOM" id="CLU_016218_1_2_0"/>
<dbReference type="NCBIfam" id="TIGR00524">
    <property type="entry name" value="eIF-2B_rel"/>
    <property type="match status" value="1"/>
</dbReference>
<dbReference type="FunFam" id="3.40.50.10470:FF:000006">
    <property type="entry name" value="Methylthioribose-1-phosphate isomerase"/>
    <property type="match status" value="1"/>
</dbReference>
<comment type="similarity">
    <text evidence="2">Belongs to the EIF-2B alpha/beta/delta subunits family. MtnA subfamily.</text>
</comment>
<dbReference type="InterPro" id="IPR011559">
    <property type="entry name" value="Initiation_fac_2B_a/b/d"/>
</dbReference>
<dbReference type="SUPFAM" id="SSF100950">
    <property type="entry name" value="NagB/RpiA/CoA transferase-like"/>
    <property type="match status" value="1"/>
</dbReference>
<dbReference type="AlphaFoldDB" id="D1C2T9"/>
<dbReference type="PANTHER" id="PTHR43475">
    <property type="entry name" value="METHYLTHIORIBOSE-1-PHOSPHATE ISOMERASE"/>
    <property type="match status" value="1"/>
</dbReference>
<feature type="binding site" evidence="2">
    <location>
        <begin position="248"/>
        <end position="249"/>
    </location>
    <ligand>
        <name>substrate</name>
    </ligand>
</feature>